<keyword evidence="3" id="KW-1185">Reference proteome</keyword>
<evidence type="ECO:0000313" key="3">
    <source>
        <dbReference type="Proteomes" id="UP001302321"/>
    </source>
</evidence>
<proteinExistence type="predicted"/>
<dbReference type="EMBL" id="MU866304">
    <property type="protein sequence ID" value="KAK4174056.1"/>
    <property type="molecule type" value="Genomic_DNA"/>
</dbReference>
<dbReference type="AlphaFoldDB" id="A0AAN6W2Q0"/>
<organism evidence="2 3">
    <name type="scientific">Triangularia setosa</name>
    <dbReference type="NCBI Taxonomy" id="2587417"/>
    <lineage>
        <taxon>Eukaryota</taxon>
        <taxon>Fungi</taxon>
        <taxon>Dikarya</taxon>
        <taxon>Ascomycota</taxon>
        <taxon>Pezizomycotina</taxon>
        <taxon>Sordariomycetes</taxon>
        <taxon>Sordariomycetidae</taxon>
        <taxon>Sordariales</taxon>
        <taxon>Podosporaceae</taxon>
        <taxon>Triangularia</taxon>
    </lineage>
</organism>
<comment type="caution">
    <text evidence="2">The sequence shown here is derived from an EMBL/GenBank/DDBJ whole genome shotgun (WGS) entry which is preliminary data.</text>
</comment>
<protein>
    <submittedName>
        <fullName evidence="2">Uncharacterized protein</fullName>
    </submittedName>
</protein>
<reference evidence="2" key="2">
    <citation type="submission" date="2023-05" db="EMBL/GenBank/DDBJ databases">
        <authorList>
            <consortium name="Lawrence Berkeley National Laboratory"/>
            <person name="Steindorff A."/>
            <person name="Hensen N."/>
            <person name="Bonometti L."/>
            <person name="Westerberg I."/>
            <person name="Brannstrom I.O."/>
            <person name="Guillou S."/>
            <person name="Cros-Aarteil S."/>
            <person name="Calhoun S."/>
            <person name="Haridas S."/>
            <person name="Kuo A."/>
            <person name="Mondo S."/>
            <person name="Pangilinan J."/>
            <person name="Riley R."/>
            <person name="Labutti K."/>
            <person name="Andreopoulos B."/>
            <person name="Lipzen A."/>
            <person name="Chen C."/>
            <person name="Yanf M."/>
            <person name="Daum C."/>
            <person name="Ng V."/>
            <person name="Clum A."/>
            <person name="Ohm R."/>
            <person name="Martin F."/>
            <person name="Silar P."/>
            <person name="Natvig D."/>
            <person name="Lalanne C."/>
            <person name="Gautier V."/>
            <person name="Ament-Velasquez S.L."/>
            <person name="Kruys A."/>
            <person name="Hutchinson M.I."/>
            <person name="Powell A.J."/>
            <person name="Barry K."/>
            <person name="Miller A.N."/>
            <person name="Grigoriev I.V."/>
            <person name="Debuchy R."/>
            <person name="Gladieux P."/>
            <person name="Thoren M.H."/>
            <person name="Johannesson H."/>
        </authorList>
    </citation>
    <scope>NUCLEOTIDE SEQUENCE</scope>
    <source>
        <strain evidence="2">CBS 892.96</strain>
    </source>
</reference>
<feature type="region of interest" description="Disordered" evidence="1">
    <location>
        <begin position="1"/>
        <end position="22"/>
    </location>
</feature>
<evidence type="ECO:0000256" key="1">
    <source>
        <dbReference type="SAM" id="MobiDB-lite"/>
    </source>
</evidence>
<evidence type="ECO:0000313" key="2">
    <source>
        <dbReference type="EMBL" id="KAK4174056.1"/>
    </source>
</evidence>
<name>A0AAN6W2Q0_9PEZI</name>
<reference evidence="2" key="1">
    <citation type="journal article" date="2023" name="Mol. Phylogenet. Evol.">
        <title>Genome-scale phylogeny and comparative genomics of the fungal order Sordariales.</title>
        <authorList>
            <person name="Hensen N."/>
            <person name="Bonometti L."/>
            <person name="Westerberg I."/>
            <person name="Brannstrom I.O."/>
            <person name="Guillou S."/>
            <person name="Cros-Aarteil S."/>
            <person name="Calhoun S."/>
            <person name="Haridas S."/>
            <person name="Kuo A."/>
            <person name="Mondo S."/>
            <person name="Pangilinan J."/>
            <person name="Riley R."/>
            <person name="LaButti K."/>
            <person name="Andreopoulos B."/>
            <person name="Lipzen A."/>
            <person name="Chen C."/>
            <person name="Yan M."/>
            <person name="Daum C."/>
            <person name="Ng V."/>
            <person name="Clum A."/>
            <person name="Steindorff A."/>
            <person name="Ohm R.A."/>
            <person name="Martin F."/>
            <person name="Silar P."/>
            <person name="Natvig D.O."/>
            <person name="Lalanne C."/>
            <person name="Gautier V."/>
            <person name="Ament-Velasquez S.L."/>
            <person name="Kruys A."/>
            <person name="Hutchinson M.I."/>
            <person name="Powell A.J."/>
            <person name="Barry K."/>
            <person name="Miller A.N."/>
            <person name="Grigoriev I.V."/>
            <person name="Debuchy R."/>
            <person name="Gladieux P."/>
            <person name="Hiltunen Thoren M."/>
            <person name="Johannesson H."/>
        </authorList>
    </citation>
    <scope>NUCLEOTIDE SEQUENCE</scope>
    <source>
        <strain evidence="2">CBS 892.96</strain>
    </source>
</reference>
<sequence length="58" mass="5987">MSATDSQTPVCQMTVSQPSNNTDQGLLPGVRCPTCAAKGIETWVIEGRACGTCGTPCL</sequence>
<gene>
    <name evidence="2" type="ORF">QBC36DRAFT_193280</name>
</gene>
<accession>A0AAN6W2Q0</accession>
<dbReference type="Proteomes" id="UP001302321">
    <property type="component" value="Unassembled WGS sequence"/>
</dbReference>